<proteinExistence type="predicted"/>
<accession>A0A0E9PXT0</accession>
<reference evidence="1" key="2">
    <citation type="journal article" date="2015" name="Fish Shellfish Immunol.">
        <title>Early steps in the European eel (Anguilla anguilla)-Vibrio vulnificus interaction in the gills: Role of the RtxA13 toxin.</title>
        <authorList>
            <person name="Callol A."/>
            <person name="Pajuelo D."/>
            <person name="Ebbesson L."/>
            <person name="Teles M."/>
            <person name="MacKenzie S."/>
            <person name="Amaro C."/>
        </authorList>
    </citation>
    <scope>NUCLEOTIDE SEQUENCE</scope>
</reference>
<sequence length="30" mass="3527">MGVSLSKYTGLNYSEKPKIHNLFCIFFILY</sequence>
<name>A0A0E9PXT0_ANGAN</name>
<dbReference type="AlphaFoldDB" id="A0A0E9PXT0"/>
<protein>
    <submittedName>
        <fullName evidence="1">Uncharacterized protein</fullName>
    </submittedName>
</protein>
<organism evidence="1">
    <name type="scientific">Anguilla anguilla</name>
    <name type="common">European freshwater eel</name>
    <name type="synonym">Muraena anguilla</name>
    <dbReference type="NCBI Taxonomy" id="7936"/>
    <lineage>
        <taxon>Eukaryota</taxon>
        <taxon>Metazoa</taxon>
        <taxon>Chordata</taxon>
        <taxon>Craniata</taxon>
        <taxon>Vertebrata</taxon>
        <taxon>Euteleostomi</taxon>
        <taxon>Actinopterygii</taxon>
        <taxon>Neopterygii</taxon>
        <taxon>Teleostei</taxon>
        <taxon>Anguilliformes</taxon>
        <taxon>Anguillidae</taxon>
        <taxon>Anguilla</taxon>
    </lineage>
</organism>
<reference evidence="1" key="1">
    <citation type="submission" date="2014-11" db="EMBL/GenBank/DDBJ databases">
        <authorList>
            <person name="Amaro Gonzalez C."/>
        </authorList>
    </citation>
    <scope>NUCLEOTIDE SEQUENCE</scope>
</reference>
<evidence type="ECO:0000313" key="1">
    <source>
        <dbReference type="EMBL" id="JAH08693.1"/>
    </source>
</evidence>
<dbReference type="EMBL" id="GBXM01099884">
    <property type="protein sequence ID" value="JAH08693.1"/>
    <property type="molecule type" value="Transcribed_RNA"/>
</dbReference>